<proteinExistence type="predicted"/>
<accession>A0A0P0A1S5</accession>
<organism evidence="1 2">
    <name type="scientific">Celeribacter marinus</name>
    <dbReference type="NCBI Taxonomy" id="1397108"/>
    <lineage>
        <taxon>Bacteria</taxon>
        <taxon>Pseudomonadati</taxon>
        <taxon>Pseudomonadota</taxon>
        <taxon>Alphaproteobacteria</taxon>
        <taxon>Rhodobacterales</taxon>
        <taxon>Roseobacteraceae</taxon>
        <taxon>Celeribacter</taxon>
    </lineage>
</organism>
<protein>
    <submittedName>
        <fullName evidence="1">Uncharacterized protein</fullName>
    </submittedName>
</protein>
<sequence>MLVIATLATIGAIIVNLASIIVVVLGGADVSNEWGSFAYIVLFSPILLLLARSYVAAQNRANGARVGPNQLS</sequence>
<reference evidence="1 2" key="1">
    <citation type="submission" date="2015-05" db="EMBL/GenBank/DDBJ databases">
        <authorList>
            <person name="Wang D.B."/>
            <person name="Wang M."/>
        </authorList>
    </citation>
    <scope>NUCLEOTIDE SEQUENCE [LARGE SCALE GENOMIC DNA]</scope>
    <source>
        <strain evidence="1 2">IMCC 12053</strain>
    </source>
</reference>
<dbReference type="AlphaFoldDB" id="A0A0P0A1S5"/>
<dbReference type="PATRIC" id="fig|1397108.4.peg.222"/>
<evidence type="ECO:0000313" key="1">
    <source>
        <dbReference type="EMBL" id="ALI54160.1"/>
    </source>
</evidence>
<keyword evidence="2" id="KW-1185">Reference proteome</keyword>
<dbReference type="Proteomes" id="UP000064920">
    <property type="component" value="Chromosome"/>
</dbReference>
<dbReference type="EMBL" id="CP012023">
    <property type="protein sequence ID" value="ALI54160.1"/>
    <property type="molecule type" value="Genomic_DNA"/>
</dbReference>
<name>A0A0P0A1S5_9RHOB</name>
<dbReference type="KEGG" id="cmar:IMCC12053_210"/>
<evidence type="ECO:0000313" key="2">
    <source>
        <dbReference type="Proteomes" id="UP000064920"/>
    </source>
</evidence>
<gene>
    <name evidence="1" type="ORF">IMCC12053_210</name>
</gene>